<dbReference type="Proteomes" id="UP000663552">
    <property type="component" value="Chromosome"/>
</dbReference>
<proteinExistence type="predicted"/>
<dbReference type="SUPFAM" id="SSF51445">
    <property type="entry name" value="(Trans)glycosidases"/>
    <property type="match status" value="1"/>
</dbReference>
<sequence length="325" mass="37798">MFIDKYILFKVERQEKMKAIKAASFGYYAKEGELNNEYAQWSMRTLKERTNINTIILTIVAEQANAHSTSINWQTMPPKDEEIKATIRYAQSLGLDVILKPMINCADGTWQAYINFFDIDVVCEPKWSDWFLAYRNFLLHYAKIAQEFGATMFVVGCELVSSDHREAEWRKLIDDVRGSYKGLITYNCDKYQEDHLTWWDAVDVISSSGYYPYNQWDKELLRIEKVVKKYNKPFFFCEAGAPSVEGGDLLPNDWTNKGKVSLEAQTRFYEGMLSACAKVDFVLGFGLWDWKAQIYSAKQATNDIDYAFYNKPAEKLIKDYYGRTN</sequence>
<evidence type="ECO:0000313" key="1">
    <source>
        <dbReference type="EMBL" id="QSD62870.1"/>
    </source>
</evidence>
<reference evidence="1" key="1">
    <citation type="journal article" date="2020" name="Mol. Microbiol.">
        <title>The CWPS Rubik's cube: Linking diversity of cell wall polysaccharide structures with the encoded biosynthetic machinery of selected Lactococcus lactis strains.</title>
        <authorList>
            <person name="Mahony J."/>
            <person name="Frantzen C."/>
            <person name="Vinogradov E."/>
            <person name="Sadovskaya I."/>
            <person name="Theodorou I."/>
            <person name="Kelleher P."/>
            <person name="Chapot-Chartier M.P."/>
            <person name="Cambillau C."/>
            <person name="Holo H."/>
            <person name="van Sinderen D."/>
        </authorList>
    </citation>
    <scope>NUCLEOTIDE SEQUENCE</scope>
    <source>
        <strain evidence="1">1196</strain>
    </source>
</reference>
<accession>A0A896T9L9</accession>
<protein>
    <recommendedName>
        <fullName evidence="3">1,4-beta-xylanase</fullName>
    </recommendedName>
</protein>
<dbReference type="Gene3D" id="3.20.20.80">
    <property type="entry name" value="Glycosidases"/>
    <property type="match status" value="1"/>
</dbReference>
<dbReference type="AlphaFoldDB" id="A0A896T9L9"/>
<name>A0A896T9L9_LACLC</name>
<dbReference type="InterPro" id="IPR017853">
    <property type="entry name" value="GH"/>
</dbReference>
<dbReference type="EMBL" id="CP032148">
    <property type="protein sequence ID" value="QSD62870.1"/>
    <property type="molecule type" value="Genomic_DNA"/>
</dbReference>
<dbReference type="RefSeq" id="WP_021215598.1">
    <property type="nucleotide sequence ID" value="NZ_RIMR01000021.1"/>
</dbReference>
<dbReference type="InterPro" id="IPR055151">
    <property type="entry name" value="GH113"/>
</dbReference>
<evidence type="ECO:0000313" key="2">
    <source>
        <dbReference type="Proteomes" id="UP000663552"/>
    </source>
</evidence>
<evidence type="ECO:0008006" key="3">
    <source>
        <dbReference type="Google" id="ProtNLM"/>
    </source>
</evidence>
<gene>
    <name evidence="1" type="ORF">LL1196_1233</name>
</gene>
<organism evidence="1 2">
    <name type="scientific">Lactococcus lactis subsp. cremoris</name>
    <name type="common">Streptococcus cremoris</name>
    <dbReference type="NCBI Taxonomy" id="1359"/>
    <lineage>
        <taxon>Bacteria</taxon>
        <taxon>Bacillati</taxon>
        <taxon>Bacillota</taxon>
        <taxon>Bacilli</taxon>
        <taxon>Lactobacillales</taxon>
        <taxon>Streptococcaceae</taxon>
        <taxon>Lactococcus</taxon>
    </lineage>
</organism>
<dbReference type="Pfam" id="PF22612">
    <property type="entry name" value="GH113"/>
    <property type="match status" value="1"/>
</dbReference>